<dbReference type="GO" id="GO:0102100">
    <property type="term" value="F:mycothiol-arsenate ligase activity"/>
    <property type="evidence" value="ECO:0007669"/>
    <property type="project" value="UniProtKB-EC"/>
</dbReference>
<organism evidence="3 4">
    <name type="scientific">Kolteria novifilia</name>
    <dbReference type="NCBI Taxonomy" id="2527975"/>
    <lineage>
        <taxon>Bacteria</taxon>
        <taxon>Pseudomonadati</taxon>
        <taxon>Planctomycetota</taxon>
        <taxon>Planctomycetia</taxon>
        <taxon>Kolteriales</taxon>
        <taxon>Kolteriaceae</taxon>
        <taxon>Kolteria</taxon>
    </lineage>
</organism>
<dbReference type="Gene3D" id="3.40.50.2300">
    <property type="match status" value="1"/>
</dbReference>
<dbReference type="PANTHER" id="PTHR43428:SF1">
    <property type="entry name" value="ARSENATE REDUCTASE"/>
    <property type="match status" value="1"/>
</dbReference>
<gene>
    <name evidence="3" type="primary">arsC2_1</name>
    <name evidence="3" type="ORF">Pan216_11770</name>
</gene>
<dbReference type="PANTHER" id="PTHR43428">
    <property type="entry name" value="ARSENATE REDUCTASE"/>
    <property type="match status" value="1"/>
</dbReference>
<dbReference type="KEGG" id="knv:Pan216_11770"/>
<dbReference type="SMART" id="SM00226">
    <property type="entry name" value="LMWPc"/>
    <property type="match status" value="1"/>
</dbReference>
<dbReference type="Pfam" id="PF01451">
    <property type="entry name" value="LMWPc"/>
    <property type="match status" value="1"/>
</dbReference>
<evidence type="ECO:0000256" key="1">
    <source>
        <dbReference type="ARBA" id="ARBA00022849"/>
    </source>
</evidence>
<keyword evidence="1" id="KW-0059">Arsenical resistance</keyword>
<dbReference type="InterPro" id="IPR023485">
    <property type="entry name" value="Ptyr_pPase"/>
</dbReference>
<keyword evidence="4" id="KW-1185">Reference proteome</keyword>
<dbReference type="SUPFAM" id="SSF52788">
    <property type="entry name" value="Phosphotyrosine protein phosphatases I"/>
    <property type="match status" value="1"/>
</dbReference>
<accession>A0A518B032</accession>
<evidence type="ECO:0000259" key="2">
    <source>
        <dbReference type="SMART" id="SM00226"/>
    </source>
</evidence>
<reference evidence="3 4" key="1">
    <citation type="submission" date="2019-02" db="EMBL/GenBank/DDBJ databases">
        <title>Deep-cultivation of Planctomycetes and their phenomic and genomic characterization uncovers novel biology.</title>
        <authorList>
            <person name="Wiegand S."/>
            <person name="Jogler M."/>
            <person name="Boedeker C."/>
            <person name="Pinto D."/>
            <person name="Vollmers J."/>
            <person name="Rivas-Marin E."/>
            <person name="Kohn T."/>
            <person name="Peeters S.H."/>
            <person name="Heuer A."/>
            <person name="Rast P."/>
            <person name="Oberbeckmann S."/>
            <person name="Bunk B."/>
            <person name="Jeske O."/>
            <person name="Meyerdierks A."/>
            <person name="Storesund J.E."/>
            <person name="Kallscheuer N."/>
            <person name="Luecker S."/>
            <person name="Lage O.M."/>
            <person name="Pohl T."/>
            <person name="Merkel B.J."/>
            <person name="Hornburger P."/>
            <person name="Mueller R.-W."/>
            <person name="Bruemmer F."/>
            <person name="Labrenz M."/>
            <person name="Spormann A.M."/>
            <person name="Op den Camp H."/>
            <person name="Overmann J."/>
            <person name="Amann R."/>
            <person name="Jetten M.S.M."/>
            <person name="Mascher T."/>
            <person name="Medema M.H."/>
            <person name="Devos D.P."/>
            <person name="Kaster A.-K."/>
            <person name="Ovreas L."/>
            <person name="Rohde M."/>
            <person name="Galperin M.Y."/>
            <person name="Jogler C."/>
        </authorList>
    </citation>
    <scope>NUCLEOTIDE SEQUENCE [LARGE SCALE GENOMIC DNA]</scope>
    <source>
        <strain evidence="3 4">Pan216</strain>
    </source>
</reference>
<sequence>MSKRVLILCTGNSCRSQMAEGLWREIAAGTWEAASAGSQPSGYVHPLAIEVMNEVGIDISGQTSKSVVEYQGESFDLVITVCDNAKESCPVFPSVGEVLHWPFEDPASASGSEEEKREFFQRVRDQIGARIEQYLAEKPVA</sequence>
<name>A0A518B032_9BACT</name>
<evidence type="ECO:0000313" key="4">
    <source>
        <dbReference type="Proteomes" id="UP000317093"/>
    </source>
</evidence>
<evidence type="ECO:0000313" key="3">
    <source>
        <dbReference type="EMBL" id="QDU60338.1"/>
    </source>
</evidence>
<dbReference type="OrthoDB" id="9784339at2"/>
<dbReference type="CDD" id="cd16345">
    <property type="entry name" value="LMWP_ArsC"/>
    <property type="match status" value="1"/>
</dbReference>
<proteinExistence type="predicted"/>
<feature type="domain" description="Phosphotyrosine protein phosphatase I" evidence="2">
    <location>
        <begin position="3"/>
        <end position="137"/>
    </location>
</feature>
<dbReference type="Proteomes" id="UP000317093">
    <property type="component" value="Chromosome"/>
</dbReference>
<dbReference type="InterPro" id="IPR036196">
    <property type="entry name" value="Ptyr_pPase_sf"/>
</dbReference>
<dbReference type="EMBL" id="CP036279">
    <property type="protein sequence ID" value="QDU60338.1"/>
    <property type="molecule type" value="Genomic_DNA"/>
</dbReference>
<dbReference type="RefSeq" id="WP_145256032.1">
    <property type="nucleotide sequence ID" value="NZ_CP036279.1"/>
</dbReference>
<keyword evidence="3" id="KW-0808">Transferase</keyword>
<protein>
    <submittedName>
        <fullName evidence="3">Arsenate-mycothiol transferase ArsC2</fullName>
        <ecNumber evidence="3">2.8.4.2</ecNumber>
    </submittedName>
</protein>
<dbReference type="AlphaFoldDB" id="A0A518B032"/>
<dbReference type="EC" id="2.8.4.2" evidence="3"/>
<dbReference type="GO" id="GO:0046685">
    <property type="term" value="P:response to arsenic-containing substance"/>
    <property type="evidence" value="ECO:0007669"/>
    <property type="project" value="UniProtKB-KW"/>
</dbReference>